<dbReference type="EMBL" id="JAUTAN010000001">
    <property type="protein sequence ID" value="MDQ1105888.1"/>
    <property type="molecule type" value="Genomic_DNA"/>
</dbReference>
<accession>A0AAJ1U5D7</accession>
<evidence type="ECO:0000313" key="2">
    <source>
        <dbReference type="EMBL" id="MDQ1105888.1"/>
    </source>
</evidence>
<evidence type="ECO:0008006" key="4">
    <source>
        <dbReference type="Google" id="ProtNLM"/>
    </source>
</evidence>
<proteinExistence type="predicted"/>
<dbReference type="PROSITE" id="PS51257">
    <property type="entry name" value="PROKAR_LIPOPROTEIN"/>
    <property type="match status" value="1"/>
</dbReference>
<name>A0AAJ1U5D7_9ACTN</name>
<dbReference type="Proteomes" id="UP001239215">
    <property type="component" value="Unassembled WGS sequence"/>
</dbReference>
<gene>
    <name evidence="2" type="ORF">QE405_003172</name>
</gene>
<reference evidence="2" key="1">
    <citation type="submission" date="2023-07" db="EMBL/GenBank/DDBJ databases">
        <title>Functional and genomic diversity of the sorghum phyllosphere microbiome.</title>
        <authorList>
            <person name="Shade A."/>
        </authorList>
    </citation>
    <scope>NUCLEOTIDE SEQUENCE</scope>
    <source>
        <strain evidence="2">SORGH_AS_1067</strain>
    </source>
</reference>
<protein>
    <recommendedName>
        <fullName evidence="4">DUF3558 domain-containing protein</fullName>
    </recommendedName>
</protein>
<comment type="caution">
    <text evidence="2">The sequence shown here is derived from an EMBL/GenBank/DDBJ whole genome shotgun (WGS) entry which is preliminary data.</text>
</comment>
<evidence type="ECO:0000313" key="3">
    <source>
        <dbReference type="Proteomes" id="UP001239215"/>
    </source>
</evidence>
<dbReference type="RefSeq" id="WP_307202544.1">
    <property type="nucleotide sequence ID" value="NZ_JAUTAN010000001.1"/>
</dbReference>
<evidence type="ECO:0000256" key="1">
    <source>
        <dbReference type="SAM" id="MobiDB-lite"/>
    </source>
</evidence>
<feature type="compositionally biased region" description="Low complexity" evidence="1">
    <location>
        <begin position="40"/>
        <end position="51"/>
    </location>
</feature>
<organism evidence="2 3">
    <name type="scientific">Nocardioides zeae</name>
    <dbReference type="NCBI Taxonomy" id="1457234"/>
    <lineage>
        <taxon>Bacteria</taxon>
        <taxon>Bacillati</taxon>
        <taxon>Actinomycetota</taxon>
        <taxon>Actinomycetes</taxon>
        <taxon>Propionibacteriales</taxon>
        <taxon>Nocardioidaceae</taxon>
        <taxon>Nocardioides</taxon>
    </lineage>
</organism>
<dbReference type="AlphaFoldDB" id="A0AAJ1U5D7"/>
<sequence length="200" mass="20079">MTDRTDRRTDRRGLRASAGIAGALVAVVALAGCGGDGDDGSSSVPTSSASSFPTDDVVEVGDPCEAVPGPEMGELLGLGEPLTATSAGAGNYRGCSYTDADDVVVINTTRYASEAPFDEVWDSLDLGDLAVQDVTVPGADAAGLIVAAEEGSLAMTAAVAHDGLVDLANFYVVAPYDEAATTAGITTLLERLAAQPAPAS</sequence>
<feature type="region of interest" description="Disordered" evidence="1">
    <location>
        <begin position="36"/>
        <end position="58"/>
    </location>
</feature>
<dbReference type="InterPro" id="IPR024520">
    <property type="entry name" value="DUF3558"/>
</dbReference>
<dbReference type="Pfam" id="PF12079">
    <property type="entry name" value="DUF3558"/>
    <property type="match status" value="1"/>
</dbReference>